<dbReference type="Proteomes" id="UP000286287">
    <property type="component" value="Unassembled WGS sequence"/>
</dbReference>
<evidence type="ECO:0000313" key="1">
    <source>
        <dbReference type="EMBL" id="RJF75566.1"/>
    </source>
</evidence>
<name>A0A418VHF4_9DEIO</name>
<protein>
    <submittedName>
        <fullName evidence="1">Uncharacterized protein</fullName>
    </submittedName>
</protein>
<sequence length="169" mass="18764">MNRFDVKWDLDELLRLGREAGDALHAEIQGGRVQQAASLLKTAASAKGAISSNPLLSLQMITQAAVEMHRTADEEATKRAEIDANRTAALARIEATRYLIEQYMSRTFDERKSTLDRLFDALGTAQEQGDNDTTGALLHNIVEIVKSSPFKDLAELKKNYADPEFTLEI</sequence>
<gene>
    <name evidence="1" type="ORF">D3875_00520</name>
</gene>
<keyword evidence="2" id="KW-1185">Reference proteome</keyword>
<proteinExistence type="predicted"/>
<reference evidence="1 2" key="1">
    <citation type="submission" date="2018-09" db="EMBL/GenBank/DDBJ databases">
        <authorList>
            <person name="Zhu H."/>
        </authorList>
    </citation>
    <scope>NUCLEOTIDE SEQUENCE [LARGE SCALE GENOMIC DNA]</scope>
    <source>
        <strain evidence="1 2">K2S05-167</strain>
    </source>
</reference>
<organism evidence="1 2">
    <name type="scientific">Deinococcus cavernae</name>
    <dbReference type="NCBI Taxonomy" id="2320857"/>
    <lineage>
        <taxon>Bacteria</taxon>
        <taxon>Thermotogati</taxon>
        <taxon>Deinococcota</taxon>
        <taxon>Deinococci</taxon>
        <taxon>Deinococcales</taxon>
        <taxon>Deinococcaceae</taxon>
        <taxon>Deinococcus</taxon>
    </lineage>
</organism>
<accession>A0A418VHF4</accession>
<dbReference type="RefSeq" id="WP_119759983.1">
    <property type="nucleotide sequence ID" value="NZ_QYUJ01000004.1"/>
</dbReference>
<comment type="caution">
    <text evidence="1">The sequence shown here is derived from an EMBL/GenBank/DDBJ whole genome shotgun (WGS) entry which is preliminary data.</text>
</comment>
<dbReference type="EMBL" id="QYUJ01000004">
    <property type="protein sequence ID" value="RJF75566.1"/>
    <property type="molecule type" value="Genomic_DNA"/>
</dbReference>
<dbReference type="AlphaFoldDB" id="A0A418VHF4"/>
<evidence type="ECO:0000313" key="2">
    <source>
        <dbReference type="Proteomes" id="UP000286287"/>
    </source>
</evidence>
<dbReference type="OrthoDB" id="456914at2"/>